<comment type="caution">
    <text evidence="3">The sequence shown here is derived from an EMBL/GenBank/DDBJ whole genome shotgun (WGS) entry which is preliminary data.</text>
</comment>
<dbReference type="InterPro" id="IPR026881">
    <property type="entry name" value="WYL_dom"/>
</dbReference>
<feature type="domain" description="WCX" evidence="2">
    <location>
        <begin position="251"/>
        <end position="326"/>
    </location>
</feature>
<dbReference type="PROSITE" id="PS52050">
    <property type="entry name" value="WYL"/>
    <property type="match status" value="1"/>
</dbReference>
<dbReference type="Gene3D" id="1.10.10.10">
    <property type="entry name" value="Winged helix-like DNA-binding domain superfamily/Winged helix DNA-binding domain"/>
    <property type="match status" value="1"/>
</dbReference>
<feature type="domain" description="WYL" evidence="1">
    <location>
        <begin position="153"/>
        <end position="221"/>
    </location>
</feature>
<dbReference type="SUPFAM" id="SSF46785">
    <property type="entry name" value="Winged helix' DNA-binding domain"/>
    <property type="match status" value="1"/>
</dbReference>
<sequence>MPGDLREIERQLLLITFLSQRKEGFTVEEIKNWFHSMGIEVSTRTIRRDMDALSEAHVPVCEDGEGRDTRYFINKYTLKDVTFSVSEILGLYFLRELIKPIKTVELADDAYTLIDRMIASIPEINRTYIDRIKDTFKIDSGYLIPDEKTDMNLLETLQNAVEDKNSVDMVYYSYSSNYTGRRIVDPYLVYFRDGNYYLVGYCHNDEGIREFKLTRIRDLKVTNNTFEYRNGFNFDEYRRYSFDRLRGEGHYLVKIRFAGEAARYVKEFERYRADEIVEEGNGDIIFIKEVSMLNEIKRWVLGYGSGALVLEPEELVEEIKNEIAALRCRYDEVQRCT</sequence>
<proteinExistence type="predicted"/>
<dbReference type="RefSeq" id="WP_149545774.1">
    <property type="nucleotide sequence ID" value="NZ_VTPS01000015.1"/>
</dbReference>
<organism evidence="3 4">
    <name type="scientific">Calorimonas adulescens</name>
    <dbReference type="NCBI Taxonomy" id="2606906"/>
    <lineage>
        <taxon>Bacteria</taxon>
        <taxon>Bacillati</taxon>
        <taxon>Bacillota</taxon>
        <taxon>Clostridia</taxon>
        <taxon>Thermoanaerobacterales</taxon>
        <taxon>Thermoanaerobacteraceae</taxon>
        <taxon>Calorimonas</taxon>
    </lineage>
</organism>
<evidence type="ECO:0000313" key="4">
    <source>
        <dbReference type="Proteomes" id="UP000322976"/>
    </source>
</evidence>
<dbReference type="PANTHER" id="PTHR34580:SF9">
    <property type="entry name" value="SLL5097 PROTEIN"/>
    <property type="match status" value="1"/>
</dbReference>
<dbReference type="Pfam" id="PF13280">
    <property type="entry name" value="WYL"/>
    <property type="match status" value="1"/>
</dbReference>
<dbReference type="InterPro" id="IPR057727">
    <property type="entry name" value="WCX_dom"/>
</dbReference>
<protein>
    <submittedName>
        <fullName evidence="3">WYL domain-containing transcriptional regulator</fullName>
    </submittedName>
</protein>
<gene>
    <name evidence="3" type="ORF">FWJ32_09780</name>
</gene>
<name>A0A5D8QCQ7_9THEO</name>
<keyword evidence="4" id="KW-1185">Reference proteome</keyword>
<accession>A0A5D8QCQ7</accession>
<dbReference type="InterPro" id="IPR036390">
    <property type="entry name" value="WH_DNA-bd_sf"/>
</dbReference>
<dbReference type="InterPro" id="IPR051534">
    <property type="entry name" value="CBASS_pafABC_assoc_protein"/>
</dbReference>
<dbReference type="InterPro" id="IPR036388">
    <property type="entry name" value="WH-like_DNA-bd_sf"/>
</dbReference>
<reference evidence="3 4" key="1">
    <citation type="submission" date="2019-08" db="EMBL/GenBank/DDBJ databases">
        <title>Calorimonas adulescens gen. nov., sp. nov., an anaerobic thermophilic bacterium from Sakhalin hot spring.</title>
        <authorList>
            <person name="Khomyakova M.A."/>
            <person name="Merkel A.Y."/>
            <person name="Novikov A."/>
            <person name="Bonch-Osmolovskaya E.A."/>
            <person name="Slobodkin A.I."/>
        </authorList>
    </citation>
    <scope>NUCLEOTIDE SEQUENCE [LARGE SCALE GENOMIC DNA]</scope>
    <source>
        <strain evidence="3 4">A05MB</strain>
    </source>
</reference>
<evidence type="ECO:0000259" key="2">
    <source>
        <dbReference type="Pfam" id="PF25583"/>
    </source>
</evidence>
<dbReference type="PANTHER" id="PTHR34580">
    <property type="match status" value="1"/>
</dbReference>
<dbReference type="EMBL" id="VTPS01000015">
    <property type="protein sequence ID" value="TZE81313.1"/>
    <property type="molecule type" value="Genomic_DNA"/>
</dbReference>
<evidence type="ECO:0000313" key="3">
    <source>
        <dbReference type="EMBL" id="TZE81313.1"/>
    </source>
</evidence>
<evidence type="ECO:0000259" key="1">
    <source>
        <dbReference type="Pfam" id="PF13280"/>
    </source>
</evidence>
<dbReference type="Proteomes" id="UP000322976">
    <property type="component" value="Unassembled WGS sequence"/>
</dbReference>
<dbReference type="AlphaFoldDB" id="A0A5D8QCQ7"/>
<dbReference type="Pfam" id="PF25583">
    <property type="entry name" value="WCX"/>
    <property type="match status" value="1"/>
</dbReference>